<dbReference type="Pfam" id="PF00226">
    <property type="entry name" value="DnaJ"/>
    <property type="match status" value="1"/>
</dbReference>
<evidence type="ECO:0000256" key="3">
    <source>
        <dbReference type="ARBA" id="ARBA00022833"/>
    </source>
</evidence>
<dbReference type="InterPro" id="IPR001623">
    <property type="entry name" value="DnaJ_domain"/>
</dbReference>
<dbReference type="Proteomes" id="UP000887226">
    <property type="component" value="Unassembled WGS sequence"/>
</dbReference>
<dbReference type="InterPro" id="IPR036869">
    <property type="entry name" value="J_dom_sf"/>
</dbReference>
<reference evidence="8" key="1">
    <citation type="journal article" date="2021" name="IMA Fungus">
        <title>Genomic characterization of three marine fungi, including Emericellopsis atlantica sp. nov. with signatures of a generalist lifestyle and marine biomass degradation.</title>
        <authorList>
            <person name="Hagestad O.C."/>
            <person name="Hou L."/>
            <person name="Andersen J.H."/>
            <person name="Hansen E.H."/>
            <person name="Altermark B."/>
            <person name="Li C."/>
            <person name="Kuhnert E."/>
            <person name="Cox R.J."/>
            <person name="Crous P.W."/>
            <person name="Spatafora J.W."/>
            <person name="Lail K."/>
            <person name="Amirebrahimi M."/>
            <person name="Lipzen A."/>
            <person name="Pangilinan J."/>
            <person name="Andreopoulos W."/>
            <person name="Hayes R.D."/>
            <person name="Ng V."/>
            <person name="Grigoriev I.V."/>
            <person name="Jackson S.A."/>
            <person name="Sutton T.D.S."/>
            <person name="Dobson A.D.W."/>
            <person name="Rama T."/>
        </authorList>
    </citation>
    <scope>NUCLEOTIDE SEQUENCE</scope>
    <source>
        <strain evidence="8">TRa3180A</strain>
    </source>
</reference>
<dbReference type="InterPro" id="IPR022755">
    <property type="entry name" value="Znf_C2H2_jaz"/>
</dbReference>
<dbReference type="Pfam" id="PF12171">
    <property type="entry name" value="zf-C2H2_jaz"/>
    <property type="match status" value="1"/>
</dbReference>
<dbReference type="InterPro" id="IPR013087">
    <property type="entry name" value="Znf_C2H2_type"/>
</dbReference>
<evidence type="ECO:0000256" key="1">
    <source>
        <dbReference type="ARBA" id="ARBA00022723"/>
    </source>
</evidence>
<dbReference type="Gene3D" id="1.10.287.110">
    <property type="entry name" value="DnaJ domain"/>
    <property type="match status" value="1"/>
</dbReference>
<dbReference type="InterPro" id="IPR018253">
    <property type="entry name" value="DnaJ_domain_CS"/>
</dbReference>
<feature type="compositionally biased region" description="Basic and acidic residues" evidence="5">
    <location>
        <begin position="437"/>
        <end position="449"/>
    </location>
</feature>
<dbReference type="PANTHER" id="PTHR44029:SF1">
    <property type="entry name" value="DNAJ HOMOLOG SUBFAMILY C MEMBER 21"/>
    <property type="match status" value="1"/>
</dbReference>
<keyword evidence="1" id="KW-0479">Metal-binding</keyword>
<feature type="region of interest" description="Disordered" evidence="5">
    <location>
        <begin position="357"/>
        <end position="454"/>
    </location>
</feature>
<accession>A0A9P7Z8I9</accession>
<dbReference type="Gene3D" id="3.30.160.60">
    <property type="entry name" value="Classic Zinc Finger"/>
    <property type="match status" value="1"/>
</dbReference>
<evidence type="ECO:0000313" key="8">
    <source>
        <dbReference type="EMBL" id="KAG9247489.1"/>
    </source>
</evidence>
<evidence type="ECO:0000256" key="4">
    <source>
        <dbReference type="PROSITE-ProRule" id="PRU00042"/>
    </source>
</evidence>
<gene>
    <name evidence="8" type="ORF">BJ878DRAFT_492558</name>
</gene>
<dbReference type="PANTHER" id="PTHR44029">
    <property type="entry name" value="DNAJ HOMOLOG SUBFAMILY C MEMBER 21"/>
    <property type="match status" value="1"/>
</dbReference>
<keyword evidence="3" id="KW-0862">Zinc</keyword>
<feature type="domain" description="C2H2-type" evidence="7">
    <location>
        <begin position="500"/>
        <end position="526"/>
    </location>
</feature>
<dbReference type="GO" id="GO:0005737">
    <property type="term" value="C:cytoplasm"/>
    <property type="evidence" value="ECO:0007669"/>
    <property type="project" value="TreeGrafter"/>
</dbReference>
<evidence type="ECO:0000256" key="5">
    <source>
        <dbReference type="SAM" id="MobiDB-lite"/>
    </source>
</evidence>
<dbReference type="PROSITE" id="PS50157">
    <property type="entry name" value="ZINC_FINGER_C2H2_2"/>
    <property type="match status" value="2"/>
</dbReference>
<protein>
    <submittedName>
        <fullName evidence="8">DnaJ like protein subfamily C member 21</fullName>
    </submittedName>
</protein>
<dbReference type="SMART" id="SM00271">
    <property type="entry name" value="DnaJ"/>
    <property type="match status" value="1"/>
</dbReference>
<name>A0A9P7Z8I9_9HELO</name>
<dbReference type="SUPFAM" id="SSF46565">
    <property type="entry name" value="Chaperone J-domain"/>
    <property type="match status" value="1"/>
</dbReference>
<organism evidence="8 9">
    <name type="scientific">Calycina marina</name>
    <dbReference type="NCBI Taxonomy" id="1763456"/>
    <lineage>
        <taxon>Eukaryota</taxon>
        <taxon>Fungi</taxon>
        <taxon>Dikarya</taxon>
        <taxon>Ascomycota</taxon>
        <taxon>Pezizomycotina</taxon>
        <taxon>Leotiomycetes</taxon>
        <taxon>Helotiales</taxon>
        <taxon>Pezizellaceae</taxon>
        <taxon>Calycina</taxon>
    </lineage>
</organism>
<dbReference type="CDD" id="cd06257">
    <property type="entry name" value="DnaJ"/>
    <property type="match status" value="1"/>
</dbReference>
<dbReference type="AlphaFoldDB" id="A0A9P7Z8I9"/>
<dbReference type="InterPro" id="IPR054076">
    <property type="entry name" value="ZUO1-like_ZHD"/>
</dbReference>
<dbReference type="EMBL" id="MU253771">
    <property type="protein sequence ID" value="KAG9247489.1"/>
    <property type="molecule type" value="Genomic_DNA"/>
</dbReference>
<dbReference type="PROSITE" id="PS00636">
    <property type="entry name" value="DNAJ_1"/>
    <property type="match status" value="1"/>
</dbReference>
<dbReference type="InterPro" id="IPR036236">
    <property type="entry name" value="Znf_C2H2_sf"/>
</dbReference>
<sequence length="539" mass="61448">MGAEQSSQRHGSSSQNVAVARKCYYEVLGIERTATDDEIKKAYRRKALVLHPDRNFGDVESATKKFAEVQSAHEVLSDPQERAWYDSHRDDILQGNDGTSKGNQYESKTRLTTTKDIVSLINRFGPSVKFTDASDGFYGILKKTFESLAEEEYDACRYDNLEVLEYPEFGTSTDSYEDVVRLFYRVWVGFATKKSFSWRDQYRTSDAPDRYTRRIVEKENRKLRDEGIREFNEAVRALVTFVRRRDPRYLPNTQTYDDRQKTLRDNAAAQAARSRAANQAKLDDHVIPEWQKSTKVPEEAAFSDSENSEAEHIECVACGKTFKSEKQYETHEKSKKHMKTIYQLKREMHRENRRLGLYNEASDNGVTMPNEEFENLDVKENAGLGADEEEEEEEEEITASTPPEAQSRFITEKLVPPSEKQNDSGASSDASDTDDEYAPREVVESRLDETVTSPIVTPPISELVEDENVPTIGAGKLKIGKAKLKKAKRAARQNAECTAFKCVNCSDSFLSKSKLFDHLKDNPNHAQLISKTKGKNKKR</sequence>
<dbReference type="FunFam" id="1.10.287.110:FF:000046">
    <property type="entry name" value="dnaJ homolog subfamily C member 21"/>
    <property type="match status" value="1"/>
</dbReference>
<dbReference type="PROSITE" id="PS00028">
    <property type="entry name" value="ZINC_FINGER_C2H2_1"/>
    <property type="match status" value="1"/>
</dbReference>
<evidence type="ECO:0000259" key="6">
    <source>
        <dbReference type="PROSITE" id="PS50076"/>
    </source>
</evidence>
<dbReference type="GO" id="GO:0008270">
    <property type="term" value="F:zinc ion binding"/>
    <property type="evidence" value="ECO:0007669"/>
    <property type="project" value="UniProtKB-KW"/>
</dbReference>
<dbReference type="PRINTS" id="PR00625">
    <property type="entry name" value="JDOMAIN"/>
</dbReference>
<keyword evidence="2 4" id="KW-0863">Zinc-finger</keyword>
<evidence type="ECO:0000259" key="7">
    <source>
        <dbReference type="PROSITE" id="PS50157"/>
    </source>
</evidence>
<evidence type="ECO:0000313" key="9">
    <source>
        <dbReference type="Proteomes" id="UP000887226"/>
    </source>
</evidence>
<dbReference type="PROSITE" id="PS50076">
    <property type="entry name" value="DNAJ_2"/>
    <property type="match status" value="1"/>
</dbReference>
<proteinExistence type="predicted"/>
<evidence type="ECO:0000256" key="2">
    <source>
        <dbReference type="ARBA" id="ARBA00022771"/>
    </source>
</evidence>
<feature type="compositionally biased region" description="Acidic residues" evidence="5">
    <location>
        <begin position="386"/>
        <end position="397"/>
    </location>
</feature>
<dbReference type="OrthoDB" id="5894at2759"/>
<keyword evidence="9" id="KW-1185">Reference proteome</keyword>
<feature type="domain" description="J" evidence="6">
    <location>
        <begin position="23"/>
        <end position="89"/>
    </location>
</feature>
<dbReference type="InterPro" id="IPR051964">
    <property type="entry name" value="Chaperone_stress_response"/>
</dbReference>
<comment type="caution">
    <text evidence="8">The sequence shown here is derived from an EMBL/GenBank/DDBJ whole genome shotgun (WGS) entry which is preliminary data.</text>
</comment>
<feature type="domain" description="C2H2-type" evidence="7">
    <location>
        <begin position="313"/>
        <end position="337"/>
    </location>
</feature>
<dbReference type="Pfam" id="PF21884">
    <property type="entry name" value="ZUO1-like_ZHD"/>
    <property type="match status" value="1"/>
</dbReference>
<dbReference type="SUPFAM" id="SSF57667">
    <property type="entry name" value="beta-beta-alpha zinc fingers"/>
    <property type="match status" value="1"/>
</dbReference>
<dbReference type="SMART" id="SM00355">
    <property type="entry name" value="ZnF_C2H2"/>
    <property type="match status" value="2"/>
</dbReference>